<keyword evidence="9" id="KW-1185">Reference proteome</keyword>
<dbReference type="GO" id="GO:0006334">
    <property type="term" value="P:nucleosome assembly"/>
    <property type="evidence" value="ECO:0007669"/>
    <property type="project" value="TreeGrafter"/>
</dbReference>
<dbReference type="InterPro" id="IPR048800">
    <property type="entry name" value="Cac1-like_C"/>
</dbReference>
<comment type="subcellular location">
    <subcellularLocation>
        <location evidence="1">Nucleus</location>
    </subcellularLocation>
</comment>
<dbReference type="GO" id="GO:0005634">
    <property type="term" value="C:nucleus"/>
    <property type="evidence" value="ECO:0007669"/>
    <property type="project" value="UniProtKB-SubCell"/>
</dbReference>
<dbReference type="Pfam" id="PF12253">
    <property type="entry name" value="CAF1A_dimeriz"/>
    <property type="match status" value="1"/>
</dbReference>
<evidence type="ECO:0000313" key="8">
    <source>
        <dbReference type="EMBL" id="RKP31894.1"/>
    </source>
</evidence>
<dbReference type="EMBL" id="ML004436">
    <property type="protein sequence ID" value="RKP31894.1"/>
    <property type="molecule type" value="Genomic_DNA"/>
</dbReference>
<evidence type="ECO:0000259" key="7">
    <source>
        <dbReference type="Pfam" id="PF21796"/>
    </source>
</evidence>
<dbReference type="GO" id="GO:0033186">
    <property type="term" value="C:CAF-1 complex"/>
    <property type="evidence" value="ECO:0007669"/>
    <property type="project" value="TreeGrafter"/>
</dbReference>
<dbReference type="InterPro" id="IPR022043">
    <property type="entry name" value="CAF1A_DD"/>
</dbReference>
<feature type="compositionally biased region" description="Basic and acidic residues" evidence="5">
    <location>
        <begin position="7"/>
        <end position="101"/>
    </location>
</feature>
<evidence type="ECO:0000256" key="5">
    <source>
        <dbReference type="SAM" id="MobiDB-lite"/>
    </source>
</evidence>
<evidence type="ECO:0000256" key="2">
    <source>
        <dbReference type="ARBA" id="ARBA00022763"/>
    </source>
</evidence>
<dbReference type="PANTHER" id="PTHR15272">
    <property type="entry name" value="CHROMATIN ASSEMBLY FACTOR 1 SUBUNIT A CAF-1 SUBUNIT A"/>
    <property type="match status" value="1"/>
</dbReference>
<protein>
    <recommendedName>
        <fullName evidence="10">Chromatin assembly factor 1 subunit A</fullName>
    </recommendedName>
</protein>
<evidence type="ECO:0000256" key="3">
    <source>
        <dbReference type="ARBA" id="ARBA00023204"/>
    </source>
</evidence>
<evidence type="ECO:0000313" key="9">
    <source>
        <dbReference type="Proteomes" id="UP000268321"/>
    </source>
</evidence>
<name>A0A4P9ZFT2_9ASCO</name>
<keyword evidence="4" id="KW-0539">Nucleus</keyword>
<dbReference type="GO" id="GO:0006281">
    <property type="term" value="P:DNA repair"/>
    <property type="evidence" value="ECO:0007669"/>
    <property type="project" value="UniProtKB-KW"/>
</dbReference>
<keyword evidence="3" id="KW-0234">DNA repair</keyword>
<reference evidence="9" key="1">
    <citation type="journal article" date="2018" name="Nat. Microbiol.">
        <title>Leveraging single-cell genomics to expand the fungal tree of life.</title>
        <authorList>
            <person name="Ahrendt S.R."/>
            <person name="Quandt C.A."/>
            <person name="Ciobanu D."/>
            <person name="Clum A."/>
            <person name="Salamov A."/>
            <person name="Andreopoulos B."/>
            <person name="Cheng J.F."/>
            <person name="Woyke T."/>
            <person name="Pelin A."/>
            <person name="Henrissat B."/>
            <person name="Reynolds N.K."/>
            <person name="Benny G.L."/>
            <person name="Smith M.E."/>
            <person name="James T.Y."/>
            <person name="Grigoriev I.V."/>
        </authorList>
    </citation>
    <scope>NUCLEOTIDE SEQUENCE [LARGE SCALE GENOMIC DNA]</scope>
    <source>
        <strain evidence="9">Baker2002</strain>
    </source>
</reference>
<organism evidence="8 9">
    <name type="scientific">Metschnikowia bicuspidata</name>
    <dbReference type="NCBI Taxonomy" id="27322"/>
    <lineage>
        <taxon>Eukaryota</taxon>
        <taxon>Fungi</taxon>
        <taxon>Dikarya</taxon>
        <taxon>Ascomycota</taxon>
        <taxon>Saccharomycotina</taxon>
        <taxon>Pichiomycetes</taxon>
        <taxon>Metschnikowiaceae</taxon>
        <taxon>Metschnikowia</taxon>
    </lineage>
</organism>
<evidence type="ECO:0008006" key="10">
    <source>
        <dbReference type="Google" id="ProtNLM"/>
    </source>
</evidence>
<dbReference type="Proteomes" id="UP000268321">
    <property type="component" value="Unassembled WGS sequence"/>
</dbReference>
<dbReference type="AlphaFoldDB" id="A0A4P9ZFT2"/>
<evidence type="ECO:0000256" key="1">
    <source>
        <dbReference type="ARBA" id="ARBA00004123"/>
    </source>
</evidence>
<dbReference type="Pfam" id="PF21796">
    <property type="entry name" value="Cac1_C"/>
    <property type="match status" value="1"/>
</dbReference>
<evidence type="ECO:0000259" key="6">
    <source>
        <dbReference type="Pfam" id="PF12253"/>
    </source>
</evidence>
<feature type="compositionally biased region" description="Basic and acidic residues" evidence="5">
    <location>
        <begin position="110"/>
        <end position="128"/>
    </location>
</feature>
<feature type="region of interest" description="Disordered" evidence="5">
    <location>
        <begin position="1"/>
        <end position="134"/>
    </location>
</feature>
<accession>A0A4P9ZFT2</accession>
<keyword evidence="2" id="KW-0227">DNA damage</keyword>
<proteinExistence type="predicted"/>
<feature type="domain" description="Chromatin assembly factor 1 subunit A dimerization" evidence="6">
    <location>
        <begin position="256"/>
        <end position="330"/>
    </location>
</feature>
<dbReference type="OrthoDB" id="79480at2759"/>
<sequence>MPESGELDPKQDAKNERQKERERAKIERARAAKEEERQRKALQREAKKAERERRMEEVRLMRELKKECDAAEREQKKREEKERKEQERLLKKQMLEEERAQKHEKKKRKSSDGQKCKDDEKRRKEDRSQMPISSFFAVSKEPVSVAKKNPAQSLPAKSEHKPRSYEADFLPFFQKSNVVMAAGTQLREDELQLRVEQFDKELVSGAVFGPSTVFAVEFSLPSKSHTTSQALVDALNSPHMTESTVLQLVINLPPIKYLKFYENSKPPYVGTWCSEEHLKIAHAFLDPLDTSVTGYDYAYDSDLDWQDEGEGEDVDDLEDGEDVEEDGDDDMDDFVDNSELLRKRGIVGPQQSFSIWNDQSTTNAEIFDGLKFERLDINVTFPIDPYMDYWGSQTAVSEQPVELKAATIPANTAADGPMILTPQKPIIKDQKVIDDLIKFIEKNSDFTIGTLTELAKKEFNIYTKTILKYTIQNVAVYNKKENMWKIKEPVQP</sequence>
<evidence type="ECO:0000256" key="4">
    <source>
        <dbReference type="ARBA" id="ARBA00023242"/>
    </source>
</evidence>
<feature type="region of interest" description="Disordered" evidence="5">
    <location>
        <begin position="302"/>
        <end position="331"/>
    </location>
</feature>
<dbReference type="PANTHER" id="PTHR15272:SF0">
    <property type="entry name" value="CHROMATIN ASSEMBLY FACTOR 1 SUBUNIT A"/>
    <property type="match status" value="1"/>
</dbReference>
<feature type="domain" description="Chromatin assembly factor 1 subunit Cac1-like C-terminal" evidence="7">
    <location>
        <begin position="435"/>
        <end position="486"/>
    </location>
</feature>
<gene>
    <name evidence="8" type="ORF">METBISCDRAFT_13055</name>
</gene>